<organism evidence="1 2">
    <name type="scientific">Acrocarpospora pleiomorpha</name>
    <dbReference type="NCBI Taxonomy" id="90975"/>
    <lineage>
        <taxon>Bacteria</taxon>
        <taxon>Bacillati</taxon>
        <taxon>Actinomycetota</taxon>
        <taxon>Actinomycetes</taxon>
        <taxon>Streptosporangiales</taxon>
        <taxon>Streptosporangiaceae</taxon>
        <taxon>Acrocarpospora</taxon>
    </lineage>
</organism>
<evidence type="ECO:0000313" key="1">
    <source>
        <dbReference type="EMBL" id="GES20188.1"/>
    </source>
</evidence>
<name>A0A5M3XPK4_9ACTN</name>
<dbReference type="AlphaFoldDB" id="A0A5M3XPK4"/>
<proteinExistence type="predicted"/>
<dbReference type="Proteomes" id="UP000377595">
    <property type="component" value="Unassembled WGS sequence"/>
</dbReference>
<dbReference type="EMBL" id="BLAF01000015">
    <property type="protein sequence ID" value="GES20188.1"/>
    <property type="molecule type" value="Genomic_DNA"/>
</dbReference>
<accession>A0A5M3XPK4</accession>
<sequence length="129" mass="14429">MHHRIIDCMLFPTPALSREDDQVVADIEAMRHELRHQLRSTPAKWTEGLQKFLTADAVAASNSIEGFRVSTVDVEDLMDGERDLVTSEVLTPVGRTRARMYVAGPCFPERALGVARMPMTLTDPYRSSA</sequence>
<protein>
    <submittedName>
        <fullName evidence="1">Uncharacterized protein</fullName>
    </submittedName>
</protein>
<keyword evidence="2" id="KW-1185">Reference proteome</keyword>
<reference evidence="1 2" key="1">
    <citation type="submission" date="2019-10" db="EMBL/GenBank/DDBJ databases">
        <title>Whole genome shotgun sequence of Acrocarpospora pleiomorpha NBRC 16267.</title>
        <authorList>
            <person name="Ichikawa N."/>
            <person name="Kimura A."/>
            <person name="Kitahashi Y."/>
            <person name="Komaki H."/>
            <person name="Oguchi A."/>
        </authorList>
    </citation>
    <scope>NUCLEOTIDE SEQUENCE [LARGE SCALE GENOMIC DNA]</scope>
    <source>
        <strain evidence="1 2">NBRC 16267</strain>
    </source>
</reference>
<comment type="caution">
    <text evidence="1">The sequence shown here is derived from an EMBL/GenBank/DDBJ whole genome shotgun (WGS) entry which is preliminary data.</text>
</comment>
<gene>
    <name evidence="1" type="ORF">Aple_030840</name>
</gene>
<evidence type="ECO:0000313" key="2">
    <source>
        <dbReference type="Proteomes" id="UP000377595"/>
    </source>
</evidence>
<dbReference type="RefSeq" id="WP_344316137.1">
    <property type="nucleotide sequence ID" value="NZ_BAAAHM010000003.1"/>
</dbReference>